<reference evidence="1 2" key="1">
    <citation type="submission" date="2014-04" db="EMBL/GenBank/DDBJ databases">
        <title>Aquimarina sp. 22II-S11-z7 Genome Sequencing.</title>
        <authorList>
            <person name="Lai Q."/>
        </authorList>
    </citation>
    <scope>NUCLEOTIDE SEQUENCE [LARGE SCALE GENOMIC DNA]</scope>
    <source>
        <strain evidence="1 2">22II-S11-z7</strain>
    </source>
</reference>
<dbReference type="Pfam" id="PF13585">
    <property type="entry name" value="CHU_C"/>
    <property type="match status" value="1"/>
</dbReference>
<dbReference type="RefSeq" id="WP_051575519.1">
    <property type="nucleotide sequence ID" value="NZ_AQRA01000001.1"/>
</dbReference>
<name>A0A023BZQ0_9FLAO</name>
<dbReference type="eggNOG" id="COG4935">
    <property type="taxonomic scope" value="Bacteria"/>
</dbReference>
<evidence type="ECO:0000313" key="1">
    <source>
        <dbReference type="EMBL" id="EZH75485.1"/>
    </source>
</evidence>
<protein>
    <submittedName>
        <fullName evidence="1">Uncharacterized protein</fullName>
    </submittedName>
</protein>
<dbReference type="STRING" id="1317122.ATO12_01515"/>
<proteinExistence type="predicted"/>
<dbReference type="eggNOG" id="COG4932">
    <property type="taxonomic scope" value="Bacteria"/>
</dbReference>
<gene>
    <name evidence="1" type="ORF">ATO12_01515</name>
</gene>
<dbReference type="EMBL" id="AQRA01000001">
    <property type="protein sequence ID" value="EZH75485.1"/>
    <property type="molecule type" value="Genomic_DNA"/>
</dbReference>
<sequence length="886" mass="97549">MENIDFDGVNGPDGIINIYNETGTTPADGTWRIDPRFDSAFDVASGNLFMWELKKASTIVTQNDYFFELRNTTTCGDTPVRTARLILGPYSGVALPPSGPLNVNAQGCDLDGFNLFSAFALDSNTPSPHSNGEWTYNGSSSSFVKIEESKLFVDIPYQPGLPLVDQEVFELTYTVSGIFGCSTSQSTTIRIAMVRQVDSGEPVITEICEDDLLAGVYDADINLRDDQYLSGEDIEGIWLHNLDPTGQIENEQDSMINLRAIYDALIDNGNNLRYGCETYNFIYAVEQRSAVCGDEESTVSFTFYEQLRPFNQPNPPPQICRNETPGDLDLFDLLEFTTEGSFDFIYKSNSYTNWRLVSGPSNLGLISLGSVLGDYTYLGSIHTFGAQPGTYVFEYGVSPWINCDASAPIECDPFANSGEPNYCEHQCNVETALVTIEILPFDYAGEDTKDINLCESQGQVDLRSLLRTNGNTIATTGVWTNSAGDVIDNTFVFPNSNSSQTFTFTYSTNTVNGCVDSADLTFTINKLSNAGEDASATLCSDDLTITLFDLLGGNPSTTGTWAGPFGYTSPDHLGVFDSSNVLLPILGAGEYIYVVPGNPGCSASDQSTVTITIVEPVDIGSDRSETFCKIDGRVNLYSLLDRDTPRIGVFEDTDNTGALSADGVVEFETLTNNIYNFRYVIANTLPCDQSSLNVAIQIVDLPTPNVPPQEFCILDAARLEDIEVDVLNYNWYVTLESEIPIIDNPLLFDNQVYYIAAIDVNNCESERLEVPINILNTGERFANGELCTLDFQDGVSPNGDSQNDTFDLLIEEVYNIPEAFPDFDLKIYNRYGSLVYEGNINTEEFRGESNVSVQLGDDLPSGTYFYVFVPNFENNLPIQGSFYLSR</sequence>
<dbReference type="OrthoDB" id="1236981at2"/>
<dbReference type="Proteomes" id="UP000023541">
    <property type="component" value="Unassembled WGS sequence"/>
</dbReference>
<keyword evidence="2" id="KW-1185">Reference proteome</keyword>
<dbReference type="AlphaFoldDB" id="A0A023BZQ0"/>
<comment type="caution">
    <text evidence="1">The sequence shown here is derived from an EMBL/GenBank/DDBJ whole genome shotgun (WGS) entry which is preliminary data.</text>
</comment>
<evidence type="ECO:0000313" key="2">
    <source>
        <dbReference type="Proteomes" id="UP000023541"/>
    </source>
</evidence>
<organism evidence="1 2">
    <name type="scientific">Aquimarina atlantica</name>
    <dbReference type="NCBI Taxonomy" id="1317122"/>
    <lineage>
        <taxon>Bacteria</taxon>
        <taxon>Pseudomonadati</taxon>
        <taxon>Bacteroidota</taxon>
        <taxon>Flavobacteriia</taxon>
        <taxon>Flavobacteriales</taxon>
        <taxon>Flavobacteriaceae</taxon>
        <taxon>Aquimarina</taxon>
    </lineage>
</organism>
<accession>A0A023BZQ0</accession>